<dbReference type="Proteomes" id="UP000603545">
    <property type="component" value="Unassembled WGS sequence"/>
</dbReference>
<comment type="caution">
    <text evidence="3">The sequence shown here is derived from an EMBL/GenBank/DDBJ whole genome shotgun (WGS) entry which is preliminary data.</text>
</comment>
<dbReference type="InterPro" id="IPR005835">
    <property type="entry name" value="NTP_transferase_dom"/>
</dbReference>
<dbReference type="Gene3D" id="3.90.550.10">
    <property type="entry name" value="Spore Coat Polysaccharide Biosynthesis Protein SpsA, Chain A"/>
    <property type="match status" value="1"/>
</dbReference>
<dbReference type="PANTHER" id="PTHR22572">
    <property type="entry name" value="SUGAR-1-PHOSPHATE GUANYL TRANSFERASE"/>
    <property type="match status" value="1"/>
</dbReference>
<feature type="domain" description="Aminoglycoside phosphotransferase" evidence="2">
    <location>
        <begin position="250"/>
        <end position="464"/>
    </location>
</feature>
<dbReference type="InterPro" id="IPR029044">
    <property type="entry name" value="Nucleotide-diphossugar_trans"/>
</dbReference>
<evidence type="ECO:0000259" key="2">
    <source>
        <dbReference type="Pfam" id="PF01636"/>
    </source>
</evidence>
<dbReference type="CDD" id="cd06422">
    <property type="entry name" value="NTP_transferase_like_1"/>
    <property type="match status" value="1"/>
</dbReference>
<proteinExistence type="predicted"/>
<dbReference type="Pfam" id="PF01636">
    <property type="entry name" value="APH"/>
    <property type="match status" value="1"/>
</dbReference>
<dbReference type="Gene3D" id="3.30.200.20">
    <property type="entry name" value="Phosphorylase Kinase, domain 1"/>
    <property type="match status" value="1"/>
</dbReference>
<dbReference type="Gene3D" id="3.90.1200.10">
    <property type="match status" value="1"/>
</dbReference>
<dbReference type="EMBL" id="JACNLL010000024">
    <property type="protein sequence ID" value="MBC8198780.1"/>
    <property type="molecule type" value="Genomic_DNA"/>
</dbReference>
<evidence type="ECO:0000313" key="4">
    <source>
        <dbReference type="Proteomes" id="UP000603545"/>
    </source>
</evidence>
<dbReference type="InterPro" id="IPR002575">
    <property type="entry name" value="Aminoglycoside_PTrfase"/>
</dbReference>
<dbReference type="AlphaFoldDB" id="A0A8J6TB92"/>
<evidence type="ECO:0000313" key="3">
    <source>
        <dbReference type="EMBL" id="MBC8198780.1"/>
    </source>
</evidence>
<dbReference type="SUPFAM" id="SSF56112">
    <property type="entry name" value="Protein kinase-like (PK-like)"/>
    <property type="match status" value="1"/>
</dbReference>
<gene>
    <name evidence="3" type="ORF">H8E80_01860</name>
</gene>
<name>A0A8J6TB92_9BACT</name>
<dbReference type="InterPro" id="IPR011009">
    <property type="entry name" value="Kinase-like_dom_sf"/>
</dbReference>
<protein>
    <submittedName>
        <fullName evidence="3">Phosphotransferase</fullName>
    </submittedName>
</protein>
<accession>A0A8J6TB92</accession>
<sequence>MKAMILAAGLGTRLLPFTEFTPKPLFTISGHPLLDIIIHSLQSAGCKAVIINTHHLYKEIDSFLASQQYAIPVCTRYEPVILGTAGAIKNAADFWDNQPFMVINSDIVTDIDLRKVYDFHLSHNHQATLVLHDCAEFNNVWVDKNDFITGIQNQVKEAKPDHTRKLTFTGIQVLDPEILELIPDRVFSSSIDVYRKLILSGKKIKAYISKKYYWKDIGTPERYKETVFDKMAPQAFKQAFPGCVCKKIECSKLKGDGSDRKWYRLTAAGRSLVMVDHGIRKEPGTFEIDSFVLIGCHLYDKGIAVPRIYLYDTFSGIVFLEDLGDANLQAVVKAGKNLKQILSYYKTIIKLLIKMSVFGVKQFDRSWTYQTPYYNKEVILENECRYFVDAFLRRYLKLNTCYNDFEDEFILLADKTLEFSVNGFMHRDFQSRNIMIKDGKPYFIDFQGGRTGPIQYDLASLLIDPYVALSRHVQDQLLDYCVDELSSYIHIDKKRFCLCYQYCAITRNLQILGAFGYLSQVKGKTYFEQFIPTATESLKYNLSAVEDTQFPRLKSVIS</sequence>
<evidence type="ECO:0000259" key="1">
    <source>
        <dbReference type="Pfam" id="PF00483"/>
    </source>
</evidence>
<organism evidence="3 4">
    <name type="scientific">Candidatus Desulfaltia bathyphila</name>
    <dbReference type="NCBI Taxonomy" id="2841697"/>
    <lineage>
        <taxon>Bacteria</taxon>
        <taxon>Pseudomonadati</taxon>
        <taxon>Thermodesulfobacteriota</taxon>
        <taxon>Desulfobacteria</taxon>
        <taxon>Desulfobacterales</taxon>
        <taxon>Desulfobacterales incertae sedis</taxon>
        <taxon>Candidatus Desulfaltia</taxon>
    </lineage>
</organism>
<dbReference type="Pfam" id="PF00483">
    <property type="entry name" value="NTP_transferase"/>
    <property type="match status" value="1"/>
</dbReference>
<dbReference type="InterPro" id="IPR050486">
    <property type="entry name" value="Mannose-1P_guanyltransferase"/>
</dbReference>
<reference evidence="3 4" key="1">
    <citation type="submission" date="2020-08" db="EMBL/GenBank/DDBJ databases">
        <title>Bridging the membrane lipid divide: bacteria of the FCB group superphylum have the potential to synthesize archaeal ether lipids.</title>
        <authorList>
            <person name="Villanueva L."/>
            <person name="Von Meijenfeldt F.A.B."/>
            <person name="Westbye A.B."/>
            <person name="Yadav S."/>
            <person name="Hopmans E.C."/>
            <person name="Dutilh B.E."/>
            <person name="Sinninghe Damste J.S."/>
        </authorList>
    </citation>
    <scope>NUCLEOTIDE SEQUENCE [LARGE SCALE GENOMIC DNA]</scope>
    <source>
        <strain evidence="3">NIOZ-UU82</strain>
    </source>
</reference>
<feature type="domain" description="Nucleotidyl transferase" evidence="1">
    <location>
        <begin position="2"/>
        <end position="225"/>
    </location>
</feature>
<dbReference type="SUPFAM" id="SSF53448">
    <property type="entry name" value="Nucleotide-diphospho-sugar transferases"/>
    <property type="match status" value="1"/>
</dbReference>